<comment type="subcellular location">
    <subcellularLocation>
        <location evidence="1">Cell membrane</location>
        <topology evidence="1">Multi-pass membrane protein</topology>
    </subcellularLocation>
</comment>
<keyword evidence="6 9" id="KW-1133">Transmembrane helix</keyword>
<dbReference type="GO" id="GO:0016763">
    <property type="term" value="F:pentosyltransferase activity"/>
    <property type="evidence" value="ECO:0007669"/>
    <property type="project" value="TreeGrafter"/>
</dbReference>
<keyword evidence="5 9" id="KW-0812">Transmembrane</keyword>
<dbReference type="PANTHER" id="PTHR33908:SF3">
    <property type="entry name" value="UNDECAPRENYL PHOSPHATE-ALPHA-4-AMINO-4-DEOXY-L-ARABINOSE ARABINOSYL TRANSFERASE"/>
    <property type="match status" value="1"/>
</dbReference>
<reference evidence="11 12" key="1">
    <citation type="submission" date="2016-10" db="EMBL/GenBank/DDBJ databases">
        <title>Draft genome sequence of strain LCT isolated from the Shenzhou X spacecraft of China.</title>
        <authorList>
            <person name="Huang B."/>
        </authorList>
    </citation>
    <scope>NUCLEOTIDE SEQUENCE [LARGE SCALE GENOMIC DNA]</scope>
    <source>
        <strain evidence="11 12">LCT-H5</strain>
    </source>
</reference>
<keyword evidence="2" id="KW-1003">Cell membrane</keyword>
<feature type="domain" description="Glycosyltransferase RgtA/B/C/D-like" evidence="10">
    <location>
        <begin position="138"/>
        <end position="295"/>
    </location>
</feature>
<accession>A0A1S2MXG5</accession>
<evidence type="ECO:0000256" key="7">
    <source>
        <dbReference type="ARBA" id="ARBA00023136"/>
    </source>
</evidence>
<evidence type="ECO:0000256" key="1">
    <source>
        <dbReference type="ARBA" id="ARBA00004651"/>
    </source>
</evidence>
<gene>
    <name evidence="11" type="ORF">BK826_10395</name>
</gene>
<dbReference type="Proteomes" id="UP000179540">
    <property type="component" value="Unassembled WGS sequence"/>
</dbReference>
<sequence>MATQSLPERPARSPRIARSRRFRRPIDDAAPDAAFTDTRSPRPSAGSHTAAGPAARSRLGGRGTRADVVEPPTATTARVRWSWPAWLLLALTAAAYLWNLGANGWGNGFYAAAAQAGADNWEAFLFGSSDIGNSITVDKPPASLWPMALSVKLFGLSTWSLMVPEVLMGVASVALVYASVARAVGRGPGLLAGYALAATPVAALMFRYDNPEALLLLLMSLAAYATVRAIDSGRIRWMALCGAALGFAFLTKQLQGLLVVPGFGLAYLVLARGTVRRRLVGLGAALAALVVAAGWWVALVMLTPASDRPYIGGSQTNSFWDLTFGYNGLGRISGEETGSVGGGATASPTMFRMFDSSFGGQISWLMPAAIILTAATLWITRRAARTNRRRATLVVWGSWFLTHLGGFLDHAGHPARLLLGGPGPDDRRDDRHGCGDRVGCGAG</sequence>
<evidence type="ECO:0000256" key="4">
    <source>
        <dbReference type="ARBA" id="ARBA00022679"/>
    </source>
</evidence>
<feature type="region of interest" description="Disordered" evidence="8">
    <location>
        <begin position="1"/>
        <end position="71"/>
    </location>
</feature>
<evidence type="ECO:0000259" key="10">
    <source>
        <dbReference type="Pfam" id="PF13231"/>
    </source>
</evidence>
<organism evidence="11 12">
    <name type="scientific">Rothia kristinae</name>
    <dbReference type="NCBI Taxonomy" id="37923"/>
    <lineage>
        <taxon>Bacteria</taxon>
        <taxon>Bacillati</taxon>
        <taxon>Actinomycetota</taxon>
        <taxon>Actinomycetes</taxon>
        <taxon>Micrococcales</taxon>
        <taxon>Micrococcaceae</taxon>
        <taxon>Rothia</taxon>
    </lineage>
</organism>
<dbReference type="EMBL" id="MODZ01000019">
    <property type="protein sequence ID" value="OIJ33895.1"/>
    <property type="molecule type" value="Genomic_DNA"/>
</dbReference>
<feature type="transmembrane region" description="Helical" evidence="9">
    <location>
        <begin position="81"/>
        <end position="98"/>
    </location>
</feature>
<feature type="transmembrane region" description="Helical" evidence="9">
    <location>
        <begin position="282"/>
        <end position="302"/>
    </location>
</feature>
<dbReference type="InterPro" id="IPR038731">
    <property type="entry name" value="RgtA/B/C-like"/>
</dbReference>
<evidence type="ECO:0000256" key="9">
    <source>
        <dbReference type="SAM" id="Phobius"/>
    </source>
</evidence>
<evidence type="ECO:0000313" key="11">
    <source>
        <dbReference type="EMBL" id="OIJ33895.1"/>
    </source>
</evidence>
<evidence type="ECO:0000256" key="6">
    <source>
        <dbReference type="ARBA" id="ARBA00022989"/>
    </source>
</evidence>
<dbReference type="Pfam" id="PF13231">
    <property type="entry name" value="PMT_2"/>
    <property type="match status" value="1"/>
</dbReference>
<keyword evidence="7 9" id="KW-0472">Membrane</keyword>
<feature type="transmembrane region" description="Helical" evidence="9">
    <location>
        <begin position="257"/>
        <end position="275"/>
    </location>
</feature>
<feature type="transmembrane region" description="Helical" evidence="9">
    <location>
        <begin position="189"/>
        <end position="207"/>
    </location>
</feature>
<dbReference type="AlphaFoldDB" id="A0A1S2MXG5"/>
<dbReference type="InterPro" id="IPR050297">
    <property type="entry name" value="LipidA_mod_glycosyltrf_83"/>
</dbReference>
<proteinExistence type="predicted"/>
<dbReference type="GO" id="GO:0005886">
    <property type="term" value="C:plasma membrane"/>
    <property type="evidence" value="ECO:0007669"/>
    <property type="project" value="UniProtKB-SubCell"/>
</dbReference>
<feature type="transmembrane region" description="Helical" evidence="9">
    <location>
        <begin position="362"/>
        <end position="380"/>
    </location>
</feature>
<evidence type="ECO:0000256" key="5">
    <source>
        <dbReference type="ARBA" id="ARBA00022692"/>
    </source>
</evidence>
<comment type="caution">
    <text evidence="11">The sequence shown here is derived from an EMBL/GenBank/DDBJ whole genome shotgun (WGS) entry which is preliminary data.</text>
</comment>
<dbReference type="PANTHER" id="PTHR33908">
    <property type="entry name" value="MANNOSYLTRANSFERASE YKCB-RELATED"/>
    <property type="match status" value="1"/>
</dbReference>
<evidence type="ECO:0000256" key="8">
    <source>
        <dbReference type="SAM" id="MobiDB-lite"/>
    </source>
</evidence>
<keyword evidence="3" id="KW-0328">Glycosyltransferase</keyword>
<protein>
    <recommendedName>
        <fullName evidence="10">Glycosyltransferase RgtA/B/C/D-like domain-containing protein</fullName>
    </recommendedName>
</protein>
<dbReference type="RefSeq" id="WP_075515570.1">
    <property type="nucleotide sequence ID" value="NZ_MODZ01000019.1"/>
</dbReference>
<evidence type="ECO:0000256" key="3">
    <source>
        <dbReference type="ARBA" id="ARBA00022676"/>
    </source>
</evidence>
<keyword evidence="4" id="KW-0808">Transferase</keyword>
<feature type="transmembrane region" description="Helical" evidence="9">
    <location>
        <begin position="153"/>
        <end position="177"/>
    </location>
</feature>
<dbReference type="GO" id="GO:0009103">
    <property type="term" value="P:lipopolysaccharide biosynthetic process"/>
    <property type="evidence" value="ECO:0007669"/>
    <property type="project" value="UniProtKB-ARBA"/>
</dbReference>
<name>A0A1S2MXG5_9MICC</name>
<evidence type="ECO:0000256" key="2">
    <source>
        <dbReference type="ARBA" id="ARBA00022475"/>
    </source>
</evidence>
<evidence type="ECO:0000313" key="12">
    <source>
        <dbReference type="Proteomes" id="UP000179540"/>
    </source>
</evidence>
<dbReference type="GO" id="GO:0010041">
    <property type="term" value="P:response to iron(III) ion"/>
    <property type="evidence" value="ECO:0007669"/>
    <property type="project" value="TreeGrafter"/>
</dbReference>